<evidence type="ECO:0000256" key="9">
    <source>
        <dbReference type="RuleBase" id="RU003357"/>
    </source>
</evidence>
<comment type="subcellular location">
    <subcellularLocation>
        <location evidence="1 8">Cell outer membrane</location>
        <topology evidence="1 8">Multi-pass membrane protein</topology>
    </subcellularLocation>
</comment>
<keyword evidence="3 8" id="KW-1134">Transmembrane beta strand</keyword>
<evidence type="ECO:0000313" key="14">
    <source>
        <dbReference type="Proteomes" id="UP000317593"/>
    </source>
</evidence>
<dbReference type="InterPro" id="IPR000531">
    <property type="entry name" value="Beta-barrel_TonB"/>
</dbReference>
<evidence type="ECO:0000256" key="3">
    <source>
        <dbReference type="ARBA" id="ARBA00022452"/>
    </source>
</evidence>
<evidence type="ECO:0000256" key="6">
    <source>
        <dbReference type="ARBA" id="ARBA00023136"/>
    </source>
</evidence>
<keyword evidence="6 8" id="KW-0472">Membrane</keyword>
<proteinExistence type="inferred from homology"/>
<dbReference type="SUPFAM" id="SSF56935">
    <property type="entry name" value="Porins"/>
    <property type="match status" value="1"/>
</dbReference>
<dbReference type="RefSeq" id="WP_142714168.1">
    <property type="nucleotide sequence ID" value="NZ_FXTH01000006.1"/>
</dbReference>
<dbReference type="GO" id="GO:0009279">
    <property type="term" value="C:cell outer membrane"/>
    <property type="evidence" value="ECO:0007669"/>
    <property type="project" value="UniProtKB-SubCell"/>
</dbReference>
<dbReference type="Proteomes" id="UP000317593">
    <property type="component" value="Unassembled WGS sequence"/>
</dbReference>
<evidence type="ECO:0000259" key="11">
    <source>
        <dbReference type="Pfam" id="PF00593"/>
    </source>
</evidence>
<feature type="chain" id="PRO_5021809848" evidence="10">
    <location>
        <begin position="21"/>
        <end position="777"/>
    </location>
</feature>
<evidence type="ECO:0000256" key="5">
    <source>
        <dbReference type="ARBA" id="ARBA00023077"/>
    </source>
</evidence>
<evidence type="ECO:0000256" key="4">
    <source>
        <dbReference type="ARBA" id="ARBA00022692"/>
    </source>
</evidence>
<evidence type="ECO:0000256" key="7">
    <source>
        <dbReference type="ARBA" id="ARBA00023237"/>
    </source>
</evidence>
<dbReference type="AlphaFoldDB" id="A0A521CLE8"/>
<dbReference type="InterPro" id="IPR037066">
    <property type="entry name" value="Plug_dom_sf"/>
</dbReference>
<name>A0A521CLE8_9BACT</name>
<keyword evidence="14" id="KW-1185">Reference proteome</keyword>
<keyword evidence="5 9" id="KW-0798">TonB box</keyword>
<dbReference type="Gene3D" id="2.60.40.1120">
    <property type="entry name" value="Carboxypeptidase-like, regulatory domain"/>
    <property type="match status" value="1"/>
</dbReference>
<dbReference type="EMBL" id="FXTH01000006">
    <property type="protein sequence ID" value="SMO60254.1"/>
    <property type="molecule type" value="Genomic_DNA"/>
</dbReference>
<protein>
    <submittedName>
        <fullName evidence="13">Iron complex outermembrane recepter protein</fullName>
    </submittedName>
</protein>
<dbReference type="Pfam" id="PF13715">
    <property type="entry name" value="CarbopepD_reg_2"/>
    <property type="match status" value="1"/>
</dbReference>
<evidence type="ECO:0000256" key="1">
    <source>
        <dbReference type="ARBA" id="ARBA00004571"/>
    </source>
</evidence>
<keyword evidence="10" id="KW-0732">Signal</keyword>
<dbReference type="Pfam" id="PF00593">
    <property type="entry name" value="TonB_dep_Rec_b-barrel"/>
    <property type="match status" value="1"/>
</dbReference>
<dbReference type="PANTHER" id="PTHR30069">
    <property type="entry name" value="TONB-DEPENDENT OUTER MEMBRANE RECEPTOR"/>
    <property type="match status" value="1"/>
</dbReference>
<dbReference type="InterPro" id="IPR012910">
    <property type="entry name" value="Plug_dom"/>
</dbReference>
<keyword evidence="7 8" id="KW-0998">Cell outer membrane</keyword>
<sequence length="777" mass="84867">MKRLHLITLLLLACSGSAFAQQAASIRGTVTNAESKEPLSYINVALEGTIKGGSTTINGTYQITNIKPGSYTLAATAVGYQSEKKSITISAGEQLVIDFRLNKSVSNMNEVTVSASRRTENLDEVTTSVTVVDNQQLSRQETMNSNVQDMLANTVPGLGPGTNTTSNTGQTLRGRNMVVMVDGIPQSTPLRSGGRDVRTIDPGVLQRIEVIKGATSLYGSNAEGGFINYITLMPTENDPLRSQTTLSNTGLLVEPGNTMGGQVAQQFSGKINELSYVVQGRYEQTGVKKDANGEVLSPRYGLGETDIVNTFGKVGYELNPDNRIEAMFNFYSSRQKTKYKLQAGHYGSEPAIGVLGDDLGVPQGTRYNYNGYLSFISQDIVGSTNLDAKLYYQDFQTIYGYSGYFYEGGQSTITSTKKGARINLETPFQFNPAVSGHLIYGMDLLNDITAQKLVDGRVWAPEMDMWNTAGFAQLTFNLYDHIVAKGGARLEGIGITVPDYTTLRTGDGSSGGVDVKGGDINYDALVFNSGLRYRRYESFKPFVSYSQSFSISDLGRILRGATENTVSNVQSEAVIVNNYEVGFNSNLSPLFLKGSLFLSSSSLGSSYKEVDGVYQIVRAPERVYGFELAADMNISNAIRAGASYAYVEGKIDNDSDGTYEQFLPTNRIAPPKATFYLDYNPLSRFSASLQGRIMGSRKHFEPTEDGSYGYGLAPVDGHFLANLYSSYEISRNTTLKLGIENLLNRDYYTVISQWYGRDDTYVKGNGINYTLTLSVNL</sequence>
<dbReference type="InterPro" id="IPR013784">
    <property type="entry name" value="Carb-bd-like_fold"/>
</dbReference>
<feature type="domain" description="TonB-dependent receptor-like beta-barrel" evidence="11">
    <location>
        <begin position="319"/>
        <end position="742"/>
    </location>
</feature>
<evidence type="ECO:0000259" key="12">
    <source>
        <dbReference type="Pfam" id="PF07715"/>
    </source>
</evidence>
<organism evidence="13 14">
    <name type="scientific">Fodinibius sediminis</name>
    <dbReference type="NCBI Taxonomy" id="1214077"/>
    <lineage>
        <taxon>Bacteria</taxon>
        <taxon>Pseudomonadati</taxon>
        <taxon>Balneolota</taxon>
        <taxon>Balneolia</taxon>
        <taxon>Balneolales</taxon>
        <taxon>Balneolaceae</taxon>
        <taxon>Fodinibius</taxon>
    </lineage>
</organism>
<dbReference type="PROSITE" id="PS52016">
    <property type="entry name" value="TONB_DEPENDENT_REC_3"/>
    <property type="match status" value="1"/>
</dbReference>
<comment type="similarity">
    <text evidence="8 9">Belongs to the TonB-dependent receptor family.</text>
</comment>
<gene>
    <name evidence="13" type="ORF">SAMN06265218_106182</name>
</gene>
<dbReference type="GO" id="GO:0044718">
    <property type="term" value="P:siderophore transmembrane transport"/>
    <property type="evidence" value="ECO:0007669"/>
    <property type="project" value="TreeGrafter"/>
</dbReference>
<dbReference type="Pfam" id="PF07715">
    <property type="entry name" value="Plug"/>
    <property type="match status" value="1"/>
</dbReference>
<dbReference type="Gene3D" id="2.170.130.10">
    <property type="entry name" value="TonB-dependent receptor, plug domain"/>
    <property type="match status" value="1"/>
</dbReference>
<evidence type="ECO:0000256" key="8">
    <source>
        <dbReference type="PROSITE-ProRule" id="PRU01360"/>
    </source>
</evidence>
<dbReference type="PANTHER" id="PTHR30069:SF42">
    <property type="entry name" value="FERRIC AEROBACTIN RECEPTOR"/>
    <property type="match status" value="1"/>
</dbReference>
<evidence type="ECO:0000256" key="2">
    <source>
        <dbReference type="ARBA" id="ARBA00022448"/>
    </source>
</evidence>
<accession>A0A521CLE8</accession>
<feature type="signal peptide" evidence="10">
    <location>
        <begin position="1"/>
        <end position="20"/>
    </location>
</feature>
<dbReference type="GO" id="GO:0015344">
    <property type="term" value="F:siderophore uptake transmembrane transporter activity"/>
    <property type="evidence" value="ECO:0007669"/>
    <property type="project" value="TreeGrafter"/>
</dbReference>
<dbReference type="SUPFAM" id="SSF49452">
    <property type="entry name" value="Starch-binding domain-like"/>
    <property type="match status" value="1"/>
</dbReference>
<dbReference type="InterPro" id="IPR036942">
    <property type="entry name" value="Beta-barrel_TonB_sf"/>
</dbReference>
<reference evidence="13 14" key="1">
    <citation type="submission" date="2017-05" db="EMBL/GenBank/DDBJ databases">
        <authorList>
            <person name="Varghese N."/>
            <person name="Submissions S."/>
        </authorList>
    </citation>
    <scope>NUCLEOTIDE SEQUENCE [LARGE SCALE GENOMIC DNA]</scope>
    <source>
        <strain evidence="13 14">DSM 21194</strain>
    </source>
</reference>
<dbReference type="InterPro" id="IPR039426">
    <property type="entry name" value="TonB-dep_rcpt-like"/>
</dbReference>
<evidence type="ECO:0000313" key="13">
    <source>
        <dbReference type="EMBL" id="SMO60254.1"/>
    </source>
</evidence>
<keyword evidence="2 8" id="KW-0813">Transport</keyword>
<evidence type="ECO:0000256" key="10">
    <source>
        <dbReference type="SAM" id="SignalP"/>
    </source>
</evidence>
<dbReference type="OrthoDB" id="8670144at2"/>
<keyword evidence="4 8" id="KW-0812">Transmembrane</keyword>
<dbReference type="GO" id="GO:0030246">
    <property type="term" value="F:carbohydrate binding"/>
    <property type="evidence" value="ECO:0007669"/>
    <property type="project" value="InterPro"/>
</dbReference>
<feature type="domain" description="TonB-dependent receptor plug" evidence="12">
    <location>
        <begin position="123"/>
        <end position="225"/>
    </location>
</feature>
<dbReference type="Gene3D" id="2.40.170.20">
    <property type="entry name" value="TonB-dependent receptor, beta-barrel domain"/>
    <property type="match status" value="1"/>
</dbReference>